<dbReference type="GO" id="GO:0016787">
    <property type="term" value="F:hydrolase activity"/>
    <property type="evidence" value="ECO:0007669"/>
    <property type="project" value="UniProtKB-KW"/>
</dbReference>
<dbReference type="EMBL" id="JAMKFB020000007">
    <property type="protein sequence ID" value="KAL0187822.1"/>
    <property type="molecule type" value="Genomic_DNA"/>
</dbReference>
<feature type="non-terminal residue" evidence="7">
    <location>
        <position position="1"/>
    </location>
</feature>
<feature type="non-terminal residue" evidence="7">
    <location>
        <position position="69"/>
    </location>
</feature>
<dbReference type="GO" id="GO:0005524">
    <property type="term" value="F:ATP binding"/>
    <property type="evidence" value="ECO:0007669"/>
    <property type="project" value="UniProtKB-KW"/>
</dbReference>
<evidence type="ECO:0000256" key="1">
    <source>
        <dbReference type="ARBA" id="ARBA00012552"/>
    </source>
</evidence>
<sequence>LYTQSAFKNEMLTTTIPEIQRTNLANVVLLLKSLGVQDLLLFHFMDPPPEDNMLNSMYQLWILGALDNT</sequence>
<keyword evidence="2" id="KW-0547">Nucleotide-binding</keyword>
<dbReference type="Proteomes" id="UP001529510">
    <property type="component" value="Unassembled WGS sequence"/>
</dbReference>
<evidence type="ECO:0000313" key="8">
    <source>
        <dbReference type="Proteomes" id="UP001529510"/>
    </source>
</evidence>
<reference evidence="7 8" key="1">
    <citation type="submission" date="2024-05" db="EMBL/GenBank/DDBJ databases">
        <title>Genome sequencing and assembly of Indian major carp, Cirrhinus mrigala (Hamilton, 1822).</title>
        <authorList>
            <person name="Mohindra V."/>
            <person name="Chowdhury L.M."/>
            <person name="Lal K."/>
            <person name="Jena J.K."/>
        </authorList>
    </citation>
    <scope>NUCLEOTIDE SEQUENCE [LARGE SCALE GENOMIC DNA]</scope>
    <source>
        <strain evidence="7">CM1030</strain>
        <tissue evidence="7">Blood</tissue>
    </source>
</reference>
<evidence type="ECO:0000256" key="3">
    <source>
        <dbReference type="ARBA" id="ARBA00022801"/>
    </source>
</evidence>
<keyword evidence="3" id="KW-0378">Hydrolase</keyword>
<dbReference type="AlphaFoldDB" id="A0ABD0QNK6"/>
<accession>A0ABD0QNK6</accession>
<keyword evidence="5" id="KW-0067">ATP-binding</keyword>
<dbReference type="InterPro" id="IPR042035">
    <property type="entry name" value="DEAH_win-hel_dom"/>
</dbReference>
<evidence type="ECO:0000256" key="4">
    <source>
        <dbReference type="ARBA" id="ARBA00022806"/>
    </source>
</evidence>
<dbReference type="Gene3D" id="1.10.10.2130">
    <property type="entry name" value="DEAH helicase family, winged-helix domain"/>
    <property type="match status" value="1"/>
</dbReference>
<dbReference type="InterPro" id="IPR027417">
    <property type="entry name" value="P-loop_NTPase"/>
</dbReference>
<keyword evidence="8" id="KW-1185">Reference proteome</keyword>
<keyword evidence="4" id="KW-0347">Helicase</keyword>
<dbReference type="PANTHER" id="PTHR18934">
    <property type="entry name" value="ATP-DEPENDENT RNA HELICASE"/>
    <property type="match status" value="1"/>
</dbReference>
<evidence type="ECO:0000256" key="5">
    <source>
        <dbReference type="ARBA" id="ARBA00022840"/>
    </source>
</evidence>
<dbReference type="SUPFAM" id="SSF52540">
    <property type="entry name" value="P-loop containing nucleoside triphosphate hydrolases"/>
    <property type="match status" value="1"/>
</dbReference>
<gene>
    <name evidence="7" type="ORF">M9458_014921</name>
</gene>
<dbReference type="GO" id="GO:0003724">
    <property type="term" value="F:RNA helicase activity"/>
    <property type="evidence" value="ECO:0007669"/>
    <property type="project" value="UniProtKB-EC"/>
</dbReference>
<name>A0ABD0QNK6_CIRMR</name>
<evidence type="ECO:0000256" key="6">
    <source>
        <dbReference type="ARBA" id="ARBA00047984"/>
    </source>
</evidence>
<protein>
    <recommendedName>
        <fullName evidence="1">RNA helicase</fullName>
        <ecNumber evidence="1">3.6.4.13</ecNumber>
    </recommendedName>
</protein>
<dbReference type="FunFam" id="1.10.10.2130:FF:000001">
    <property type="entry name" value="Pre-mRNA-splicing factor ATP-dependent RNA helicase"/>
    <property type="match status" value="1"/>
</dbReference>
<proteinExistence type="predicted"/>
<dbReference type="EC" id="3.6.4.13" evidence="1"/>
<comment type="catalytic activity">
    <reaction evidence="6">
        <text>ATP + H2O = ADP + phosphate + H(+)</text>
        <dbReference type="Rhea" id="RHEA:13065"/>
        <dbReference type="ChEBI" id="CHEBI:15377"/>
        <dbReference type="ChEBI" id="CHEBI:15378"/>
        <dbReference type="ChEBI" id="CHEBI:30616"/>
        <dbReference type="ChEBI" id="CHEBI:43474"/>
        <dbReference type="ChEBI" id="CHEBI:456216"/>
        <dbReference type="EC" id="3.6.4.13"/>
    </reaction>
</comment>
<organism evidence="7 8">
    <name type="scientific">Cirrhinus mrigala</name>
    <name type="common">Mrigala</name>
    <dbReference type="NCBI Taxonomy" id="683832"/>
    <lineage>
        <taxon>Eukaryota</taxon>
        <taxon>Metazoa</taxon>
        <taxon>Chordata</taxon>
        <taxon>Craniata</taxon>
        <taxon>Vertebrata</taxon>
        <taxon>Euteleostomi</taxon>
        <taxon>Actinopterygii</taxon>
        <taxon>Neopterygii</taxon>
        <taxon>Teleostei</taxon>
        <taxon>Ostariophysi</taxon>
        <taxon>Cypriniformes</taxon>
        <taxon>Cyprinidae</taxon>
        <taxon>Labeoninae</taxon>
        <taxon>Labeonini</taxon>
        <taxon>Cirrhinus</taxon>
    </lineage>
</organism>
<evidence type="ECO:0000313" key="7">
    <source>
        <dbReference type="EMBL" id="KAL0187822.1"/>
    </source>
</evidence>
<evidence type="ECO:0000256" key="2">
    <source>
        <dbReference type="ARBA" id="ARBA00022741"/>
    </source>
</evidence>
<comment type="caution">
    <text evidence="7">The sequence shown here is derived from an EMBL/GenBank/DDBJ whole genome shotgun (WGS) entry which is preliminary data.</text>
</comment>
<dbReference type="PANTHER" id="PTHR18934:SF91">
    <property type="entry name" value="PRE-MRNA-SPLICING FACTOR ATP-DEPENDENT RNA HELICASE PRP16"/>
    <property type="match status" value="1"/>
</dbReference>